<accession>A0A6N2LMM5</accession>
<keyword evidence="1" id="KW-1133">Transmembrane helix</keyword>
<evidence type="ECO:0000256" key="1">
    <source>
        <dbReference type="SAM" id="Phobius"/>
    </source>
</evidence>
<keyword evidence="1" id="KW-0812">Transmembrane</keyword>
<dbReference type="Gene3D" id="3.80.10.10">
    <property type="entry name" value="Ribonuclease Inhibitor"/>
    <property type="match status" value="1"/>
</dbReference>
<keyword evidence="1" id="KW-0472">Membrane</keyword>
<dbReference type="EMBL" id="CAADRP010001563">
    <property type="protein sequence ID" value="VFU41322.1"/>
    <property type="molecule type" value="Genomic_DNA"/>
</dbReference>
<evidence type="ECO:0000313" key="2">
    <source>
        <dbReference type="EMBL" id="VFU41322.1"/>
    </source>
</evidence>
<proteinExistence type="predicted"/>
<sequence length="203" mass="21940">MGLSAHLPVALGNLTSLQTLSLWFNALSRPIPADIGDIISNGDKLSGGAVAGIVIGFLLILSILFFLCRRKREKKEVGSKGVEQPGEIREVEIPGEKVAGGSGNKLSGGAIAGIVIVWVIGFFLILWILILMLIFLCLPKREKKEVGSKGVEQPRGREAEIPARKEEKAAFMGLDLKTTEEDNWVWALSVSPSLNQPLLGMKI</sequence>
<gene>
    <name evidence="2" type="ORF">SVIM_LOCUS242648</name>
</gene>
<reference evidence="2" key="1">
    <citation type="submission" date="2019-03" db="EMBL/GenBank/DDBJ databases">
        <authorList>
            <person name="Mank J."/>
            <person name="Almeida P."/>
        </authorList>
    </citation>
    <scope>NUCLEOTIDE SEQUENCE</scope>
    <source>
        <strain evidence="2">78183</strain>
    </source>
</reference>
<dbReference type="InterPro" id="IPR032675">
    <property type="entry name" value="LRR_dom_sf"/>
</dbReference>
<organism evidence="2">
    <name type="scientific">Salix viminalis</name>
    <name type="common">Common osier</name>
    <name type="synonym">Basket willow</name>
    <dbReference type="NCBI Taxonomy" id="40686"/>
    <lineage>
        <taxon>Eukaryota</taxon>
        <taxon>Viridiplantae</taxon>
        <taxon>Streptophyta</taxon>
        <taxon>Embryophyta</taxon>
        <taxon>Tracheophyta</taxon>
        <taxon>Spermatophyta</taxon>
        <taxon>Magnoliopsida</taxon>
        <taxon>eudicotyledons</taxon>
        <taxon>Gunneridae</taxon>
        <taxon>Pentapetalae</taxon>
        <taxon>rosids</taxon>
        <taxon>fabids</taxon>
        <taxon>Malpighiales</taxon>
        <taxon>Salicaceae</taxon>
        <taxon>Saliceae</taxon>
        <taxon>Salix</taxon>
    </lineage>
</organism>
<protein>
    <submittedName>
        <fullName evidence="2">Uncharacterized protein</fullName>
    </submittedName>
</protein>
<feature type="transmembrane region" description="Helical" evidence="1">
    <location>
        <begin position="49"/>
        <end position="68"/>
    </location>
</feature>
<name>A0A6N2LMM5_SALVM</name>
<dbReference type="AlphaFoldDB" id="A0A6N2LMM5"/>
<feature type="transmembrane region" description="Helical" evidence="1">
    <location>
        <begin position="110"/>
        <end position="136"/>
    </location>
</feature>